<feature type="signal peptide" evidence="3">
    <location>
        <begin position="1"/>
        <end position="24"/>
    </location>
</feature>
<proteinExistence type="inferred from homology"/>
<dbReference type="EMBL" id="FOJO01000033">
    <property type="protein sequence ID" value="SFA61110.1"/>
    <property type="molecule type" value="Genomic_DNA"/>
</dbReference>
<dbReference type="Gene3D" id="3.40.50.1820">
    <property type="entry name" value="alpha/beta hydrolase"/>
    <property type="match status" value="1"/>
</dbReference>
<comment type="similarity">
    <text evidence="1">Belongs to the esterase D family.</text>
</comment>
<dbReference type="PANTHER" id="PTHR40841:SF2">
    <property type="entry name" value="SIDEROPHORE-DEGRADING ESTERASE (EUROFUNG)"/>
    <property type="match status" value="1"/>
</dbReference>
<feature type="chain" id="PRO_5010329329" description="Acyl-CoA:diacylglycerol acyltransferase" evidence="3">
    <location>
        <begin position="25"/>
        <end position="277"/>
    </location>
</feature>
<evidence type="ECO:0000256" key="2">
    <source>
        <dbReference type="ARBA" id="ARBA00022801"/>
    </source>
</evidence>
<protein>
    <recommendedName>
        <fullName evidence="6">Acyl-CoA:diacylglycerol acyltransferase</fullName>
    </recommendedName>
</protein>
<dbReference type="GO" id="GO:0016788">
    <property type="term" value="F:hydrolase activity, acting on ester bonds"/>
    <property type="evidence" value="ECO:0007669"/>
    <property type="project" value="TreeGrafter"/>
</dbReference>
<dbReference type="Proteomes" id="UP000182312">
    <property type="component" value="Unassembled WGS sequence"/>
</dbReference>
<dbReference type="InterPro" id="IPR052558">
    <property type="entry name" value="Siderophore_Hydrolase_D"/>
</dbReference>
<dbReference type="AlphaFoldDB" id="A0A1I0UB24"/>
<dbReference type="SUPFAM" id="SSF53474">
    <property type="entry name" value="alpha/beta-Hydrolases"/>
    <property type="match status" value="1"/>
</dbReference>
<keyword evidence="3" id="KW-0732">Signal</keyword>
<name>A0A1I0UB24_9RHOB</name>
<dbReference type="RefSeq" id="WP_231564805.1">
    <property type="nucleotide sequence ID" value="NZ_FOJO01000033.1"/>
</dbReference>
<dbReference type="Pfam" id="PF00756">
    <property type="entry name" value="Esterase"/>
    <property type="match status" value="1"/>
</dbReference>
<dbReference type="InterPro" id="IPR029058">
    <property type="entry name" value="AB_hydrolase_fold"/>
</dbReference>
<evidence type="ECO:0000256" key="1">
    <source>
        <dbReference type="ARBA" id="ARBA00005622"/>
    </source>
</evidence>
<gene>
    <name evidence="4" type="ORF">SAMN04487972_13322</name>
</gene>
<organism evidence="4 5">
    <name type="scientific">Paracoccus halophilus</name>
    <dbReference type="NCBI Taxonomy" id="376733"/>
    <lineage>
        <taxon>Bacteria</taxon>
        <taxon>Pseudomonadati</taxon>
        <taxon>Pseudomonadota</taxon>
        <taxon>Alphaproteobacteria</taxon>
        <taxon>Rhodobacterales</taxon>
        <taxon>Paracoccaceae</taxon>
        <taxon>Paracoccus</taxon>
    </lineage>
</organism>
<evidence type="ECO:0000256" key="3">
    <source>
        <dbReference type="SAM" id="SignalP"/>
    </source>
</evidence>
<dbReference type="InterPro" id="IPR000801">
    <property type="entry name" value="Esterase-like"/>
</dbReference>
<sequence length="277" mass="29691">MTLPLSRRALIAGLALALSSRSQAQERRPAWSHGNRPAEIVEDPRASSFDLGPDQSAWRILVGLPTVPPPSRGYSALIALDGNATFPMLWRHRAATAADAPVVLIGIGYPVASRFDTDRRWFDLTSAELRPADPLAGGRRGPGDRKTGGREAFLDMIANRLLPELRRRLPLDPEDMTLFGHSLGGLFVLHALFTRPGLFRRFAAADPSIWWNAGEMLREAASFAGGVAAAGGRIAPEIKLLIATSGGWGEETTPAPRQPGAPDIVAALSGIEGLDLD</sequence>
<evidence type="ECO:0000313" key="5">
    <source>
        <dbReference type="Proteomes" id="UP000182312"/>
    </source>
</evidence>
<dbReference type="PANTHER" id="PTHR40841">
    <property type="entry name" value="SIDEROPHORE TRIACETYLFUSARININE C ESTERASE"/>
    <property type="match status" value="1"/>
</dbReference>
<accession>A0A1I0UB24</accession>
<evidence type="ECO:0008006" key="6">
    <source>
        <dbReference type="Google" id="ProtNLM"/>
    </source>
</evidence>
<keyword evidence="2" id="KW-0378">Hydrolase</keyword>
<reference evidence="4 5" key="1">
    <citation type="submission" date="2016-10" db="EMBL/GenBank/DDBJ databases">
        <authorList>
            <person name="de Groot N.N."/>
        </authorList>
    </citation>
    <scope>NUCLEOTIDE SEQUENCE [LARGE SCALE GENOMIC DNA]</scope>
    <source>
        <strain evidence="4 5">CGMCC 1.6117</strain>
    </source>
</reference>
<evidence type="ECO:0000313" key="4">
    <source>
        <dbReference type="EMBL" id="SFA61110.1"/>
    </source>
</evidence>